<evidence type="ECO:0000256" key="2">
    <source>
        <dbReference type="SAM" id="Phobius"/>
    </source>
</evidence>
<feature type="compositionally biased region" description="Acidic residues" evidence="1">
    <location>
        <begin position="118"/>
        <end position="128"/>
    </location>
</feature>
<keyword evidence="5" id="KW-1185">Reference proteome</keyword>
<dbReference type="Proteomes" id="UP001374579">
    <property type="component" value="Unassembled WGS sequence"/>
</dbReference>
<feature type="compositionally biased region" description="Low complexity" evidence="1">
    <location>
        <begin position="270"/>
        <end position="286"/>
    </location>
</feature>
<keyword evidence="3" id="KW-0732">Signal</keyword>
<comment type="caution">
    <text evidence="4">The sequence shown here is derived from an EMBL/GenBank/DDBJ whole genome shotgun (WGS) entry which is preliminary data.</text>
</comment>
<evidence type="ECO:0000313" key="4">
    <source>
        <dbReference type="EMBL" id="KAK7101935.1"/>
    </source>
</evidence>
<feature type="chain" id="PRO_5042933793" evidence="3">
    <location>
        <begin position="22"/>
        <end position="408"/>
    </location>
</feature>
<keyword evidence="2" id="KW-0812">Transmembrane</keyword>
<feature type="compositionally biased region" description="Basic and acidic residues" evidence="1">
    <location>
        <begin position="260"/>
        <end position="269"/>
    </location>
</feature>
<proteinExistence type="predicted"/>
<feature type="transmembrane region" description="Helical" evidence="2">
    <location>
        <begin position="70"/>
        <end position="90"/>
    </location>
</feature>
<reference evidence="4 5" key="1">
    <citation type="submission" date="2024-02" db="EMBL/GenBank/DDBJ databases">
        <title>Chromosome-scale genome assembly of the rough periwinkle Littorina saxatilis.</title>
        <authorList>
            <person name="De Jode A."/>
            <person name="Faria R."/>
            <person name="Formenti G."/>
            <person name="Sims Y."/>
            <person name="Smith T.P."/>
            <person name="Tracey A."/>
            <person name="Wood J.M.D."/>
            <person name="Zagrodzka Z.B."/>
            <person name="Johannesson K."/>
            <person name="Butlin R.K."/>
            <person name="Leder E.H."/>
        </authorList>
    </citation>
    <scope>NUCLEOTIDE SEQUENCE [LARGE SCALE GENOMIC DNA]</scope>
    <source>
        <strain evidence="4">Snail1</strain>
        <tissue evidence="4">Muscle</tissue>
    </source>
</reference>
<organism evidence="4 5">
    <name type="scientific">Littorina saxatilis</name>
    <dbReference type="NCBI Taxonomy" id="31220"/>
    <lineage>
        <taxon>Eukaryota</taxon>
        <taxon>Metazoa</taxon>
        <taxon>Spiralia</taxon>
        <taxon>Lophotrochozoa</taxon>
        <taxon>Mollusca</taxon>
        <taxon>Gastropoda</taxon>
        <taxon>Caenogastropoda</taxon>
        <taxon>Littorinimorpha</taxon>
        <taxon>Littorinoidea</taxon>
        <taxon>Littorinidae</taxon>
        <taxon>Littorina</taxon>
    </lineage>
</organism>
<feature type="compositionally biased region" description="Polar residues" evidence="1">
    <location>
        <begin position="250"/>
        <end position="259"/>
    </location>
</feature>
<sequence>MSRFGHKVFIVAFFIIYVGVSVETTGEECEVRKTAGNKTYTATEWCDEGCCENDDDRSLRCCDFATLSHAMIYGIVVTACMVLLSLCICIRMKAVAAAKPTTRRPTRPLQDSNREPEPEVNEAFEEDPPPPYWMCVAEDSPSDVITTPSIVTSSEPDDYDAAELVRARLYTITEEDLRLRSRSVRTTSSANPADLPDGVLLQPSSLSASMLASTSSTFPSVLPSASVTPDASFSQGAVFMFLPGGQMSTNVRPTILRSSDGSRVEDSSRSAKASSSSVTESPPLVSAAEVPISDGDSPETAAPTKSSSLTLMLLNNVSPPPASVNTPSPMTSSDNASVSTMPSTKPCSDSTSAATSSTATTSPAVTPSDKVSFVSGSAVTEILRQLSTTGMVVVFQKNDDGIAAEAEK</sequence>
<dbReference type="AlphaFoldDB" id="A0AAN9BEH5"/>
<keyword evidence="2" id="KW-1133">Transmembrane helix</keyword>
<feature type="region of interest" description="Disordered" evidence="1">
    <location>
        <begin position="250"/>
        <end position="370"/>
    </location>
</feature>
<name>A0AAN9BEH5_9CAEN</name>
<feature type="signal peptide" evidence="3">
    <location>
        <begin position="1"/>
        <end position="21"/>
    </location>
</feature>
<evidence type="ECO:0000256" key="1">
    <source>
        <dbReference type="SAM" id="MobiDB-lite"/>
    </source>
</evidence>
<feature type="compositionally biased region" description="Low complexity" evidence="1">
    <location>
        <begin position="350"/>
        <end position="368"/>
    </location>
</feature>
<evidence type="ECO:0000313" key="5">
    <source>
        <dbReference type="Proteomes" id="UP001374579"/>
    </source>
</evidence>
<protein>
    <submittedName>
        <fullName evidence="4">Uncharacterized protein</fullName>
    </submittedName>
</protein>
<feature type="region of interest" description="Disordered" evidence="1">
    <location>
        <begin position="100"/>
        <end position="128"/>
    </location>
</feature>
<dbReference type="EMBL" id="JBAMIC010000010">
    <property type="protein sequence ID" value="KAK7101935.1"/>
    <property type="molecule type" value="Genomic_DNA"/>
</dbReference>
<gene>
    <name evidence="4" type="ORF">V1264_020239</name>
</gene>
<keyword evidence="2" id="KW-0472">Membrane</keyword>
<feature type="compositionally biased region" description="Polar residues" evidence="1">
    <location>
        <begin position="303"/>
        <end position="349"/>
    </location>
</feature>
<evidence type="ECO:0000256" key="3">
    <source>
        <dbReference type="SAM" id="SignalP"/>
    </source>
</evidence>
<accession>A0AAN9BEH5</accession>